<name>A0A5B6X343_9ROSI</name>
<reference evidence="3" key="1">
    <citation type="journal article" date="2019" name="Plant Biotechnol. J.">
        <title>Genome sequencing of the Australian wild diploid species Gossypium australe highlights disease resistance and delayed gland morphogenesis.</title>
        <authorList>
            <person name="Cai Y."/>
            <person name="Cai X."/>
            <person name="Wang Q."/>
            <person name="Wang P."/>
            <person name="Zhang Y."/>
            <person name="Cai C."/>
            <person name="Xu Y."/>
            <person name="Wang K."/>
            <person name="Zhou Z."/>
            <person name="Wang C."/>
            <person name="Geng S."/>
            <person name="Li B."/>
            <person name="Dong Q."/>
            <person name="Hou Y."/>
            <person name="Wang H."/>
            <person name="Ai P."/>
            <person name="Liu Z."/>
            <person name="Yi F."/>
            <person name="Sun M."/>
            <person name="An G."/>
            <person name="Cheng J."/>
            <person name="Zhang Y."/>
            <person name="Shi Q."/>
            <person name="Xie Y."/>
            <person name="Shi X."/>
            <person name="Chang Y."/>
            <person name="Huang F."/>
            <person name="Chen Y."/>
            <person name="Hong S."/>
            <person name="Mi L."/>
            <person name="Sun Q."/>
            <person name="Zhang L."/>
            <person name="Zhou B."/>
            <person name="Peng R."/>
            <person name="Zhang X."/>
            <person name="Liu F."/>
        </authorList>
    </citation>
    <scope>NUCLEOTIDE SEQUENCE [LARGE SCALE GENOMIC DNA]</scope>
    <source>
        <strain evidence="3">cv. PA1801</strain>
    </source>
</reference>
<evidence type="ECO:0000313" key="3">
    <source>
        <dbReference type="Proteomes" id="UP000325315"/>
    </source>
</evidence>
<accession>A0A5B6X343</accession>
<gene>
    <name evidence="2" type="ORF">EPI10_032321</name>
</gene>
<dbReference type="OrthoDB" id="1301501at2759"/>
<evidence type="ECO:0000313" key="2">
    <source>
        <dbReference type="EMBL" id="KAA3488580.1"/>
    </source>
</evidence>
<feature type="region of interest" description="Disordered" evidence="1">
    <location>
        <begin position="1"/>
        <end position="33"/>
    </location>
</feature>
<evidence type="ECO:0000256" key="1">
    <source>
        <dbReference type="SAM" id="MobiDB-lite"/>
    </source>
</evidence>
<comment type="caution">
    <text evidence="2">The sequence shown here is derived from an EMBL/GenBank/DDBJ whole genome shotgun (WGS) entry which is preliminary data.</text>
</comment>
<dbReference type="PANTHER" id="PTHR32108">
    <property type="entry name" value="DNA-DIRECTED RNA POLYMERASE SUBUNIT ALPHA"/>
    <property type="match status" value="1"/>
</dbReference>
<organism evidence="2 3">
    <name type="scientific">Gossypium australe</name>
    <dbReference type="NCBI Taxonomy" id="47621"/>
    <lineage>
        <taxon>Eukaryota</taxon>
        <taxon>Viridiplantae</taxon>
        <taxon>Streptophyta</taxon>
        <taxon>Embryophyta</taxon>
        <taxon>Tracheophyta</taxon>
        <taxon>Spermatophyta</taxon>
        <taxon>Magnoliopsida</taxon>
        <taxon>eudicotyledons</taxon>
        <taxon>Gunneridae</taxon>
        <taxon>Pentapetalae</taxon>
        <taxon>rosids</taxon>
        <taxon>malvids</taxon>
        <taxon>Malvales</taxon>
        <taxon>Malvaceae</taxon>
        <taxon>Malvoideae</taxon>
        <taxon>Gossypium</taxon>
    </lineage>
</organism>
<dbReference type="PANTHER" id="PTHR32108:SF5">
    <property type="entry name" value="DYNACTIN SUBUNIT 1-LIKE"/>
    <property type="match status" value="1"/>
</dbReference>
<protein>
    <submittedName>
        <fullName evidence="2">Uncharacterized protein</fullName>
    </submittedName>
</protein>
<proteinExistence type="predicted"/>
<dbReference type="AlphaFoldDB" id="A0A5B6X343"/>
<dbReference type="Proteomes" id="UP000325315">
    <property type="component" value="Unassembled WGS sequence"/>
</dbReference>
<dbReference type="EMBL" id="SMMG02000001">
    <property type="protein sequence ID" value="KAA3488580.1"/>
    <property type="molecule type" value="Genomic_DNA"/>
</dbReference>
<keyword evidence="3" id="KW-1185">Reference proteome</keyword>
<sequence>MSGEMIENAVRSGKIDARKTAKRSSPRKKENEVNTANGVISKFVRCACGIPVLLNASALFPKWYNANAQCKYHAGITGHSIENCTTFTKMIERFTKMGIVRFDDPSKPNVTGNLLPNHSN</sequence>